<sequence length="336" mass="37167">MSCPLSRSNVFASGLTASLLLGIPVAHAGQWHIQLDNDIIFGDDGNYTNAIIFGWESQVLSDLSNAPVPAQWLGTLTFSQTDAEHAWGWKVSQQMWTPGLIEVAAPQVEDRPYAGYLAFEGHTASYSPRLVQKNWLSLGVVGPASANEQVQSFVHKVTGSSTPQGWQYQVENQVTMQAAYEVDALISRGSAFDSRFLGDTQWDVSGFSHSQLGNFRSQADLGLTLRWGTDLANSFGRLSQHAGQYGNFSATTKSSSFIVYSRAYLGYRFNDLTLEGSLPYDSQVELESRQAGINTGIIWAQPDWSIAWTFNTYTKEYQSDTDKWHGYGSLVVSWNL</sequence>
<accession>A0A1S6HUA8</accession>
<evidence type="ECO:0008006" key="4">
    <source>
        <dbReference type="Google" id="ProtNLM"/>
    </source>
</evidence>
<dbReference type="AlphaFoldDB" id="A0A1S6HUA8"/>
<keyword evidence="1" id="KW-0732">Signal</keyword>
<proteinExistence type="predicted"/>
<name>A0A1S6HUA8_9GAMM</name>
<dbReference type="EMBL" id="CP014782">
    <property type="protein sequence ID" value="AQS38998.1"/>
    <property type="molecule type" value="Genomic_DNA"/>
</dbReference>
<dbReference type="OrthoDB" id="9776275at2"/>
<feature type="signal peptide" evidence="1">
    <location>
        <begin position="1"/>
        <end position="28"/>
    </location>
</feature>
<feature type="chain" id="PRO_5012187679" description="Lipid A deacylase LpxR family protein" evidence="1">
    <location>
        <begin position="29"/>
        <end position="336"/>
    </location>
</feature>
<dbReference type="InterPro" id="IPR037107">
    <property type="entry name" value="Put_OMP_sf"/>
</dbReference>
<evidence type="ECO:0000256" key="1">
    <source>
        <dbReference type="SAM" id="SignalP"/>
    </source>
</evidence>
<evidence type="ECO:0000313" key="2">
    <source>
        <dbReference type="EMBL" id="AQS38998.1"/>
    </source>
</evidence>
<dbReference type="Gene3D" id="2.40.128.140">
    <property type="entry name" value="Outer membrane protein"/>
    <property type="match status" value="1"/>
</dbReference>
<evidence type="ECO:0000313" key="3">
    <source>
        <dbReference type="Proteomes" id="UP000189545"/>
    </source>
</evidence>
<gene>
    <name evidence="2" type="ORF">Sps_03883</name>
</gene>
<organism evidence="2 3">
    <name type="scientific">Shewanella psychrophila</name>
    <dbReference type="NCBI Taxonomy" id="225848"/>
    <lineage>
        <taxon>Bacteria</taxon>
        <taxon>Pseudomonadati</taxon>
        <taxon>Pseudomonadota</taxon>
        <taxon>Gammaproteobacteria</taxon>
        <taxon>Alteromonadales</taxon>
        <taxon>Shewanellaceae</taxon>
        <taxon>Shewanella</taxon>
    </lineage>
</organism>
<protein>
    <recommendedName>
        <fullName evidence="4">Lipid A deacylase LpxR family protein</fullName>
    </recommendedName>
</protein>
<keyword evidence="3" id="KW-1185">Reference proteome</keyword>
<dbReference type="Proteomes" id="UP000189545">
    <property type="component" value="Chromosome"/>
</dbReference>
<reference evidence="2 3" key="1">
    <citation type="submission" date="2016-03" db="EMBL/GenBank/DDBJ databases">
        <title>Complete genome sequence of Shewanella psychrophila WP2, a deep sea bacterium isolated from west Pacific sediment.</title>
        <authorList>
            <person name="Xu G."/>
            <person name="Jian H."/>
        </authorList>
    </citation>
    <scope>NUCLEOTIDE SEQUENCE [LARGE SCALE GENOMIC DNA]</scope>
    <source>
        <strain evidence="2 3">WP2</strain>
    </source>
</reference>
<dbReference type="InterPro" id="IPR018707">
    <property type="entry name" value="LpxR"/>
</dbReference>
<dbReference type="RefSeq" id="WP_077753965.1">
    <property type="nucleotide sequence ID" value="NZ_CP014782.1"/>
</dbReference>
<dbReference type="STRING" id="225848.Sps_03883"/>
<dbReference type="KEGG" id="spsw:Sps_03883"/>
<dbReference type="Pfam" id="PF09982">
    <property type="entry name" value="LpxR"/>
    <property type="match status" value="1"/>
</dbReference>